<evidence type="ECO:0000259" key="3">
    <source>
        <dbReference type="Pfam" id="PF24536"/>
    </source>
</evidence>
<comment type="similarity">
    <text evidence="1">Belongs to the NXPE family.</text>
</comment>
<evidence type="ECO:0000256" key="1">
    <source>
        <dbReference type="ARBA" id="ARBA00005431"/>
    </source>
</evidence>
<keyword evidence="2" id="KW-0812">Transmembrane</keyword>
<dbReference type="Proteomes" id="UP000694569">
    <property type="component" value="Unplaced"/>
</dbReference>
<dbReference type="InterPro" id="IPR057106">
    <property type="entry name" value="NXPE4_C"/>
</dbReference>
<dbReference type="OrthoDB" id="5950832at2759"/>
<feature type="domain" description="NXPE C-terminal" evidence="3">
    <location>
        <begin position="303"/>
        <end position="510"/>
    </location>
</feature>
<keyword evidence="2" id="KW-0472">Membrane</keyword>
<dbReference type="PANTHER" id="PTHR16165:SF23">
    <property type="entry name" value="NEUREXOPHILIN AND PC-ESTERASE DOMAIN FAMILY, MEMBER 5"/>
    <property type="match status" value="1"/>
</dbReference>
<keyword evidence="2" id="KW-1133">Transmembrane helix</keyword>
<evidence type="ECO:0000313" key="4">
    <source>
        <dbReference type="Ensembl" id="ENSLLEP00000019468.1"/>
    </source>
</evidence>
<organism evidence="4 5">
    <name type="scientific">Leptobrachium leishanense</name>
    <name type="common">Leishan spiny toad</name>
    <dbReference type="NCBI Taxonomy" id="445787"/>
    <lineage>
        <taxon>Eukaryota</taxon>
        <taxon>Metazoa</taxon>
        <taxon>Chordata</taxon>
        <taxon>Craniata</taxon>
        <taxon>Vertebrata</taxon>
        <taxon>Euteleostomi</taxon>
        <taxon>Amphibia</taxon>
        <taxon>Batrachia</taxon>
        <taxon>Anura</taxon>
        <taxon>Pelobatoidea</taxon>
        <taxon>Megophryidae</taxon>
        <taxon>Leptobrachium</taxon>
    </lineage>
</organism>
<dbReference type="GeneTree" id="ENSGT00950000182866"/>
<sequence length="512" mass="58642">ALYRLSYTHRTAGILYIVALYCVLWHIALLYVYIEYLSASYNVWRPDSGQKYQPAAPRHNFDADLLNLSWWPDLPRKKFKFEDSTSPRKTQYHILNKQDIYKVGETLEVLITAKDHMGRLKTYGGDLFRAKLHSPKKKAAVTGQIKDYGNGSYLTTFLLPWPGEAQVNVRLIHSIEAIAVLKNKRDKYPEKVSDTVYFKGYFESHGVSDITECNLKVSGKDICEYKDPVTGEIWQCVRPKKLPCDSWRYHSVGGNHKVTNSFEMGFRLWVNKEEEKLPRALIRLILTIFSISDLTSKLPSCKMDDARACLRGRDIYMIGDSTLRQWFEYLEKFIPSLKRIDLHASHVLGPLLAVDPDYGVAMRYRAHGLPLKTAKTLLSNLQYDTSQIAQIVGGPYTVVVITLWAHFTSYPLDVYLQRLARVHRAVVSLLTRSPDTTVLIKSANTGYKMVYSSDWLSLQLDVLMRAAFKGMAVTILDVWDMTSCHYLPDDIHPGPPVIRNEVDLMLSYICPK</sequence>
<dbReference type="Pfam" id="PF24536">
    <property type="entry name" value="NXPE4_C"/>
    <property type="match status" value="1"/>
</dbReference>
<dbReference type="Ensembl" id="ENSLLET00000020236.1">
    <property type="protein sequence ID" value="ENSLLEP00000019468.1"/>
    <property type="gene ID" value="ENSLLEG00000012245.1"/>
</dbReference>
<dbReference type="InterPro" id="IPR013783">
    <property type="entry name" value="Ig-like_fold"/>
</dbReference>
<keyword evidence="5" id="KW-1185">Reference proteome</keyword>
<dbReference type="AlphaFoldDB" id="A0A8C5MWY2"/>
<dbReference type="PANTHER" id="PTHR16165">
    <property type="entry name" value="NXPE FAMILY MEMBER"/>
    <property type="match status" value="1"/>
</dbReference>
<evidence type="ECO:0000313" key="5">
    <source>
        <dbReference type="Proteomes" id="UP000694569"/>
    </source>
</evidence>
<dbReference type="Pfam" id="PF06312">
    <property type="entry name" value="Neurexophilin"/>
    <property type="match status" value="1"/>
</dbReference>
<proteinExistence type="inferred from homology"/>
<feature type="transmembrane region" description="Helical" evidence="2">
    <location>
        <begin position="12"/>
        <end position="34"/>
    </location>
</feature>
<reference evidence="4" key="1">
    <citation type="submission" date="2025-08" db="UniProtKB">
        <authorList>
            <consortium name="Ensembl"/>
        </authorList>
    </citation>
    <scope>IDENTIFICATION</scope>
</reference>
<dbReference type="InterPro" id="IPR014756">
    <property type="entry name" value="Ig_E-set"/>
</dbReference>
<protein>
    <recommendedName>
        <fullName evidence="3">NXPE C-terminal domain-containing protein</fullName>
    </recommendedName>
</protein>
<evidence type="ECO:0000256" key="2">
    <source>
        <dbReference type="SAM" id="Phobius"/>
    </source>
</evidence>
<reference evidence="4" key="2">
    <citation type="submission" date="2025-09" db="UniProtKB">
        <authorList>
            <consortium name="Ensembl"/>
        </authorList>
    </citation>
    <scope>IDENTIFICATION</scope>
</reference>
<dbReference type="InterPro" id="IPR026845">
    <property type="entry name" value="NXPH/NXPE"/>
</dbReference>
<dbReference type="SUPFAM" id="SSF81296">
    <property type="entry name" value="E set domains"/>
    <property type="match status" value="1"/>
</dbReference>
<name>A0A8C5MWY2_9ANUR</name>
<dbReference type="Gene3D" id="2.60.40.10">
    <property type="entry name" value="Immunoglobulins"/>
    <property type="match status" value="1"/>
</dbReference>
<accession>A0A8C5MWY2</accession>